<gene>
    <name evidence="1" type="ORF">GWI33_001208</name>
</gene>
<proteinExistence type="predicted"/>
<dbReference type="EMBL" id="JAACXV010019694">
    <property type="protein sequence ID" value="KAF7263759.1"/>
    <property type="molecule type" value="Genomic_DNA"/>
</dbReference>
<dbReference type="AlphaFoldDB" id="A0A834M3J0"/>
<comment type="caution">
    <text evidence="1">The sequence shown here is derived from an EMBL/GenBank/DDBJ whole genome shotgun (WGS) entry which is preliminary data.</text>
</comment>
<evidence type="ECO:0000313" key="2">
    <source>
        <dbReference type="Proteomes" id="UP000625711"/>
    </source>
</evidence>
<accession>A0A834M3J0</accession>
<name>A0A834M3J0_RHYFE</name>
<reference evidence="1" key="1">
    <citation type="submission" date="2020-08" db="EMBL/GenBank/DDBJ databases">
        <title>Genome sequencing and assembly of the red palm weevil Rhynchophorus ferrugineus.</title>
        <authorList>
            <person name="Dias G.B."/>
            <person name="Bergman C.M."/>
            <person name="Manee M."/>
        </authorList>
    </citation>
    <scope>NUCLEOTIDE SEQUENCE</scope>
    <source>
        <strain evidence="1">AA-2017</strain>
        <tissue evidence="1">Whole larva</tissue>
    </source>
</reference>
<protein>
    <submittedName>
        <fullName evidence="1">Uncharacterized protein</fullName>
    </submittedName>
</protein>
<evidence type="ECO:0000313" key="1">
    <source>
        <dbReference type="EMBL" id="KAF7263759.1"/>
    </source>
</evidence>
<keyword evidence="2" id="KW-1185">Reference proteome</keyword>
<organism evidence="1 2">
    <name type="scientific">Rhynchophorus ferrugineus</name>
    <name type="common">Red palm weevil</name>
    <name type="synonym">Curculio ferrugineus</name>
    <dbReference type="NCBI Taxonomy" id="354439"/>
    <lineage>
        <taxon>Eukaryota</taxon>
        <taxon>Metazoa</taxon>
        <taxon>Ecdysozoa</taxon>
        <taxon>Arthropoda</taxon>
        <taxon>Hexapoda</taxon>
        <taxon>Insecta</taxon>
        <taxon>Pterygota</taxon>
        <taxon>Neoptera</taxon>
        <taxon>Endopterygota</taxon>
        <taxon>Coleoptera</taxon>
        <taxon>Polyphaga</taxon>
        <taxon>Cucujiformia</taxon>
        <taxon>Curculionidae</taxon>
        <taxon>Dryophthorinae</taxon>
        <taxon>Rhynchophorus</taxon>
    </lineage>
</organism>
<sequence>MCRAKWELAHFVSSARVRSYSSGKKREKFFKNFSSGDKMGFTMSPKRVWKCLSFREAETVLLITPSIKEINQFAKVVGPGG</sequence>
<dbReference type="Proteomes" id="UP000625711">
    <property type="component" value="Unassembled WGS sequence"/>
</dbReference>